<dbReference type="AlphaFoldDB" id="E6VSM6"/>
<keyword evidence="1" id="KW-0472">Membrane</keyword>
<keyword evidence="1" id="KW-0812">Transmembrane</keyword>
<dbReference type="RefSeq" id="WP_013513942.1">
    <property type="nucleotide sequence ID" value="NC_014844.1"/>
</dbReference>
<organism evidence="3 4">
    <name type="scientific">Pseudodesulfovibrio aespoeensis (strain ATCC 700646 / DSM 10631 / Aspo-2)</name>
    <name type="common">Desulfovibrio aespoeensis</name>
    <dbReference type="NCBI Taxonomy" id="643562"/>
    <lineage>
        <taxon>Bacteria</taxon>
        <taxon>Pseudomonadati</taxon>
        <taxon>Thermodesulfobacteriota</taxon>
        <taxon>Desulfovibrionia</taxon>
        <taxon>Desulfovibrionales</taxon>
        <taxon>Desulfovibrionaceae</taxon>
    </lineage>
</organism>
<dbReference type="Pfam" id="PF13240">
    <property type="entry name" value="Zn_Ribbon_1"/>
    <property type="match status" value="1"/>
</dbReference>
<name>E6VSM6_PSEA9</name>
<dbReference type="Proteomes" id="UP000002191">
    <property type="component" value="Chromosome"/>
</dbReference>
<dbReference type="HOGENOM" id="CLU_2259201_0_0_7"/>
<accession>E6VSM6</accession>
<gene>
    <name evidence="3" type="ordered locus">Daes_0995</name>
</gene>
<sequence>MIVCNRCGKKNDEVARSCESCGRKLQSSHRPAPVEDSSNWLLSSFRHGGIDPRARVSLQRMIEAWAYVAVLGGVGITCLVYEVWWPLYPAVGALGLAVWLRRI</sequence>
<reference evidence="4" key="1">
    <citation type="submission" date="2010-12" db="EMBL/GenBank/DDBJ databases">
        <title>Complete sequence of Desulfovibrio aespoeensis Aspo-2.</title>
        <authorList>
            <consortium name="US DOE Joint Genome Institute"/>
            <person name="Lucas S."/>
            <person name="Copeland A."/>
            <person name="Lapidus A."/>
            <person name="Cheng J.-F."/>
            <person name="Goodwin L."/>
            <person name="Pitluck S."/>
            <person name="Chertkov O."/>
            <person name="Misra M."/>
            <person name="Detter J.C."/>
            <person name="Han C."/>
            <person name="Tapia R."/>
            <person name="Land M."/>
            <person name="Hauser L."/>
            <person name="Kyrpides N."/>
            <person name="Ivanova N."/>
            <person name="Ovchinnikova G."/>
            <person name="Pedersen K."/>
            <person name="Jagevall S."/>
            <person name="Hazen T."/>
            <person name="Woyke T."/>
        </authorList>
    </citation>
    <scope>NUCLEOTIDE SEQUENCE [LARGE SCALE GENOMIC DNA]</scope>
    <source>
        <strain evidence="4">ATCC 700646 / DSM 10631 / Aspo-2</strain>
    </source>
</reference>
<evidence type="ECO:0000259" key="2">
    <source>
        <dbReference type="Pfam" id="PF13240"/>
    </source>
</evidence>
<keyword evidence="1" id="KW-1133">Transmembrane helix</keyword>
<evidence type="ECO:0000313" key="3">
    <source>
        <dbReference type="EMBL" id="ADU62011.1"/>
    </source>
</evidence>
<feature type="domain" description="Zinc-ribbon" evidence="2">
    <location>
        <begin position="4"/>
        <end position="25"/>
    </location>
</feature>
<keyword evidence="4" id="KW-1185">Reference proteome</keyword>
<feature type="transmembrane region" description="Helical" evidence="1">
    <location>
        <begin position="64"/>
        <end position="84"/>
    </location>
</feature>
<dbReference type="InterPro" id="IPR026870">
    <property type="entry name" value="Zinc_ribbon_dom"/>
</dbReference>
<dbReference type="eggNOG" id="ENOG503185W">
    <property type="taxonomic scope" value="Bacteria"/>
</dbReference>
<evidence type="ECO:0000256" key="1">
    <source>
        <dbReference type="SAM" id="Phobius"/>
    </source>
</evidence>
<evidence type="ECO:0000313" key="4">
    <source>
        <dbReference type="Proteomes" id="UP000002191"/>
    </source>
</evidence>
<protein>
    <recommendedName>
        <fullName evidence="2">Zinc-ribbon domain-containing protein</fullName>
    </recommendedName>
</protein>
<dbReference type="KEGG" id="das:Daes_0995"/>
<proteinExistence type="predicted"/>
<dbReference type="EMBL" id="CP002431">
    <property type="protein sequence ID" value="ADU62011.1"/>
    <property type="molecule type" value="Genomic_DNA"/>
</dbReference>
<reference evidence="3 4" key="2">
    <citation type="journal article" date="2014" name="Genome Announc.">
        <title>Complete Genome Sequence of the Subsurface, Mesophilic Sulfate-Reducing Bacterium Desulfovibrio aespoeensis Aspo-2.</title>
        <authorList>
            <person name="Pedersen K."/>
            <person name="Bengtsson A."/>
            <person name="Edlund J."/>
            <person name="Rabe L."/>
            <person name="Hazen T."/>
            <person name="Chakraborty R."/>
            <person name="Goodwin L."/>
            <person name="Shapiro N."/>
        </authorList>
    </citation>
    <scope>NUCLEOTIDE SEQUENCE [LARGE SCALE GENOMIC DNA]</scope>
    <source>
        <strain evidence="4">ATCC 700646 / DSM 10631 / Aspo-2</strain>
    </source>
</reference>